<protein>
    <submittedName>
        <fullName evidence="3">ABC transporter substrate-binding protein</fullName>
    </submittedName>
</protein>
<dbReference type="PROSITE" id="PS51257">
    <property type="entry name" value="PROKAR_LIPOPROTEIN"/>
    <property type="match status" value="1"/>
</dbReference>
<name>A0AAU7PJR9_9FIRM</name>
<dbReference type="PANTHER" id="PTHR31528">
    <property type="entry name" value="4-AMINO-5-HYDROXYMETHYL-2-METHYLPYRIMIDINE PHOSPHATE SYNTHASE THI11-RELATED"/>
    <property type="match status" value="1"/>
</dbReference>
<gene>
    <name evidence="3" type="ORF">ABFV83_12160</name>
</gene>
<feature type="domain" description="SsuA/THI5-like" evidence="2">
    <location>
        <begin position="48"/>
        <end position="264"/>
    </location>
</feature>
<dbReference type="InterPro" id="IPR015168">
    <property type="entry name" value="SsuA/THI5"/>
</dbReference>
<dbReference type="PANTHER" id="PTHR31528:SF3">
    <property type="entry name" value="THIAMINE BIOSYNTHESIS PROTEIN HI_0357-RELATED"/>
    <property type="match status" value="1"/>
</dbReference>
<evidence type="ECO:0000259" key="2">
    <source>
        <dbReference type="Pfam" id="PF09084"/>
    </source>
</evidence>
<feature type="signal peptide" evidence="1">
    <location>
        <begin position="1"/>
        <end position="22"/>
    </location>
</feature>
<reference evidence="3" key="1">
    <citation type="submission" date="2024-06" db="EMBL/GenBank/DDBJ databases">
        <title>Lacrimispora cavernae sp. nov., a novel anaerobe isolated from bat guano pile inside a cave.</title>
        <authorList>
            <person name="Miller S.L."/>
            <person name="Lu N."/>
            <person name="King J."/>
            <person name="Sankaranarayanan K."/>
            <person name="Lawson P.A."/>
        </authorList>
    </citation>
    <scope>NUCLEOTIDE SEQUENCE</scope>
    <source>
        <strain evidence="3">BS-2</strain>
    </source>
</reference>
<dbReference type="GO" id="GO:0009228">
    <property type="term" value="P:thiamine biosynthetic process"/>
    <property type="evidence" value="ECO:0007669"/>
    <property type="project" value="InterPro"/>
</dbReference>
<dbReference type="RefSeq" id="WP_349944170.1">
    <property type="nucleotide sequence ID" value="NZ_CP157940.1"/>
</dbReference>
<organism evidence="3">
    <name type="scientific">Lacrimispora sp. BS-2</name>
    <dbReference type="NCBI Taxonomy" id="3151850"/>
    <lineage>
        <taxon>Bacteria</taxon>
        <taxon>Bacillati</taxon>
        <taxon>Bacillota</taxon>
        <taxon>Clostridia</taxon>
        <taxon>Lachnospirales</taxon>
        <taxon>Lachnospiraceae</taxon>
        <taxon>Lacrimispora</taxon>
    </lineage>
</organism>
<evidence type="ECO:0000256" key="1">
    <source>
        <dbReference type="SAM" id="SignalP"/>
    </source>
</evidence>
<accession>A0AAU7PJR9</accession>
<dbReference type="Pfam" id="PF09084">
    <property type="entry name" value="NMT1"/>
    <property type="match status" value="1"/>
</dbReference>
<dbReference type="Gene3D" id="3.40.190.10">
    <property type="entry name" value="Periplasmic binding protein-like II"/>
    <property type="match status" value="2"/>
</dbReference>
<feature type="chain" id="PRO_5043448096" evidence="1">
    <location>
        <begin position="23"/>
        <end position="341"/>
    </location>
</feature>
<dbReference type="InterPro" id="IPR027939">
    <property type="entry name" value="NMT1/THI5"/>
</dbReference>
<dbReference type="EMBL" id="CP157940">
    <property type="protein sequence ID" value="XBS52595.1"/>
    <property type="molecule type" value="Genomic_DNA"/>
</dbReference>
<sequence length="341" mass="36868">MKKTGLAICTAAVAAAFLTACGGSGKQAVSTNPSDLKKITFVLDWTPNTNHTGLYVAEEKGYFKDEGLQVEIVQPPEDGAAVLVASGKAQFGMSFQDSMAPALAGEDALPITAVAAVIQHNTSGIISRKGEGMASPKGMEGKKYATWDIPVEKAMVKDVVEADGGDFSKVQLVPSTVTDEVSALKSKSVDAIWIFYAWAGIKMEVEDLDTDYFAFADLNPVFDYYTPVIIAGDEFLKQDPETAKAFLRAVSKGYEEAVKDPEGAAGILLKAAPELDEKLVMESQKYLADQYKAEVDAWGYIDPVRWNRFYGWLNENGLSGSEIPENAGFSNDYLPQQNSPK</sequence>
<dbReference type="SUPFAM" id="SSF53850">
    <property type="entry name" value="Periplasmic binding protein-like II"/>
    <property type="match status" value="1"/>
</dbReference>
<evidence type="ECO:0000313" key="3">
    <source>
        <dbReference type="EMBL" id="XBS52595.1"/>
    </source>
</evidence>
<keyword evidence="1" id="KW-0732">Signal</keyword>
<proteinExistence type="predicted"/>
<dbReference type="AlphaFoldDB" id="A0AAU7PJR9"/>